<feature type="region of interest" description="Disordered" evidence="1">
    <location>
        <begin position="1"/>
        <end position="40"/>
    </location>
</feature>
<dbReference type="Proteomes" id="UP000604046">
    <property type="component" value="Unassembled WGS sequence"/>
</dbReference>
<accession>A0A812JWI3</accession>
<sequence length="146" mass="16061">MYGRSRRPALYPRESRWDRSGADPTNRIQSADDLSGVGSATRARPLPRFLAASDAAEDVPGQGTGGFHIVWLDKPEKRESLAAVVNSELYALFAPGEHKIAQLELAMVFYGLVVRAESFRGRRGYWYIDNVAALMALVRGLKLAGP</sequence>
<evidence type="ECO:0000313" key="2">
    <source>
        <dbReference type="EMBL" id="CAE7215148.1"/>
    </source>
</evidence>
<proteinExistence type="predicted"/>
<protein>
    <submittedName>
        <fullName evidence="2">FCPB protein</fullName>
    </submittedName>
</protein>
<comment type="caution">
    <text evidence="2">The sequence shown here is derived from an EMBL/GenBank/DDBJ whole genome shotgun (WGS) entry which is preliminary data.</text>
</comment>
<dbReference type="AlphaFoldDB" id="A0A812JWI3"/>
<keyword evidence="3" id="KW-1185">Reference proteome</keyword>
<evidence type="ECO:0000256" key="1">
    <source>
        <dbReference type="SAM" id="MobiDB-lite"/>
    </source>
</evidence>
<reference evidence="2" key="1">
    <citation type="submission" date="2021-02" db="EMBL/GenBank/DDBJ databases">
        <authorList>
            <person name="Dougan E. K."/>
            <person name="Rhodes N."/>
            <person name="Thang M."/>
            <person name="Chan C."/>
        </authorList>
    </citation>
    <scope>NUCLEOTIDE SEQUENCE</scope>
</reference>
<gene>
    <name evidence="2" type="primary">FCPB</name>
    <name evidence="2" type="ORF">SNAT2548_LOCUS7523</name>
</gene>
<evidence type="ECO:0000313" key="3">
    <source>
        <dbReference type="Proteomes" id="UP000604046"/>
    </source>
</evidence>
<dbReference type="EMBL" id="CAJNDS010000524">
    <property type="protein sequence ID" value="CAE7215148.1"/>
    <property type="molecule type" value="Genomic_DNA"/>
</dbReference>
<name>A0A812JWI3_9DINO</name>
<organism evidence="2 3">
    <name type="scientific">Symbiodinium natans</name>
    <dbReference type="NCBI Taxonomy" id="878477"/>
    <lineage>
        <taxon>Eukaryota</taxon>
        <taxon>Sar</taxon>
        <taxon>Alveolata</taxon>
        <taxon>Dinophyceae</taxon>
        <taxon>Suessiales</taxon>
        <taxon>Symbiodiniaceae</taxon>
        <taxon>Symbiodinium</taxon>
    </lineage>
</organism>
<dbReference type="OrthoDB" id="429045at2759"/>